<keyword evidence="3 9" id="KW-0808">Transferase</keyword>
<keyword evidence="5" id="KW-1133">Transmembrane helix</keyword>
<evidence type="ECO:0000256" key="3">
    <source>
        <dbReference type="ARBA" id="ARBA00022679"/>
    </source>
</evidence>
<keyword evidence="10" id="KW-1185">Reference proteome</keyword>
<reference evidence="11" key="1">
    <citation type="submission" date="2025-08" db="UniProtKB">
        <authorList>
            <consortium name="RefSeq"/>
        </authorList>
    </citation>
    <scope>IDENTIFICATION</scope>
    <source>
        <tissue evidence="11">Testes</tissue>
    </source>
</reference>
<comment type="similarity">
    <text evidence="2 9">Belongs to the sulfotransferase 2 family.</text>
</comment>
<evidence type="ECO:0000256" key="2">
    <source>
        <dbReference type="ARBA" id="ARBA00006339"/>
    </source>
</evidence>
<dbReference type="PANTHER" id="PTHR12137:SF54">
    <property type="entry name" value="CARBOHYDRATE SULFOTRANSFERASE"/>
    <property type="match status" value="1"/>
</dbReference>
<keyword evidence="9" id="KW-0735">Signal-anchor</keyword>
<keyword evidence="8 9" id="KW-0325">Glycoprotein</keyword>
<evidence type="ECO:0000313" key="10">
    <source>
        <dbReference type="Proteomes" id="UP000694865"/>
    </source>
</evidence>
<keyword evidence="7" id="KW-0472">Membrane</keyword>
<proteinExistence type="inferred from homology"/>
<evidence type="ECO:0000256" key="1">
    <source>
        <dbReference type="ARBA" id="ARBA00004323"/>
    </source>
</evidence>
<dbReference type="PANTHER" id="PTHR12137">
    <property type="entry name" value="CARBOHYDRATE SULFOTRANSFERASE"/>
    <property type="match status" value="1"/>
</dbReference>
<comment type="subcellular location">
    <subcellularLocation>
        <location evidence="1 9">Golgi apparatus membrane</location>
        <topology evidence="1 9">Single-pass type II membrane protein</topology>
    </subcellularLocation>
</comment>
<gene>
    <name evidence="11" type="primary">LOC102802523</name>
</gene>
<keyword evidence="9" id="KW-0119">Carbohydrate metabolism</keyword>
<dbReference type="GeneID" id="102802523"/>
<evidence type="ECO:0000256" key="8">
    <source>
        <dbReference type="ARBA" id="ARBA00023180"/>
    </source>
</evidence>
<dbReference type="Pfam" id="PF03567">
    <property type="entry name" value="Sulfotransfer_2"/>
    <property type="match status" value="1"/>
</dbReference>
<name>A0ABM0LUQ6_SACKO</name>
<dbReference type="InterPro" id="IPR018011">
    <property type="entry name" value="Carb_sulfotrans_8-10"/>
</dbReference>
<organism evidence="10 11">
    <name type="scientific">Saccoglossus kowalevskii</name>
    <name type="common">Acorn worm</name>
    <dbReference type="NCBI Taxonomy" id="10224"/>
    <lineage>
        <taxon>Eukaryota</taxon>
        <taxon>Metazoa</taxon>
        <taxon>Hemichordata</taxon>
        <taxon>Enteropneusta</taxon>
        <taxon>Harrimaniidae</taxon>
        <taxon>Saccoglossus</taxon>
    </lineage>
</organism>
<dbReference type="RefSeq" id="XP_006811497.1">
    <property type="nucleotide sequence ID" value="XM_006811434.1"/>
</dbReference>
<accession>A0ABM0LUQ6</accession>
<sequence>MDEIQRNRKELIQRVCADLKPGATDYHISHTSPQLVYNDEYQFAYCRIPKAGTTNWRRILLVLKGAVDNLKDVHHVNVGRNAYPRISLADIDKRRCISFLFVRHPFQRLLSAYRSKLENPDRHAMEKRIGVEILSKFRENASTPIINSGKSVTFYEFVQFVLSSKKTSGFNEHWDYQHKLCSVCEHSYDFIGHVENIVEESNYLLHSIGVTNVNFPEYSYHATNSSDENVYFKYFSQIPTEDIIKLYELYKMDFKLFGYAFPKELI</sequence>
<evidence type="ECO:0000256" key="5">
    <source>
        <dbReference type="ARBA" id="ARBA00022989"/>
    </source>
</evidence>
<evidence type="ECO:0000256" key="6">
    <source>
        <dbReference type="ARBA" id="ARBA00023034"/>
    </source>
</evidence>
<dbReference type="EC" id="2.8.2.-" evidence="9"/>
<protein>
    <recommendedName>
        <fullName evidence="9">Carbohydrate sulfotransferase</fullName>
        <ecNumber evidence="9">2.8.2.-</ecNumber>
    </recommendedName>
</protein>
<dbReference type="InterPro" id="IPR027417">
    <property type="entry name" value="P-loop_NTPase"/>
</dbReference>
<evidence type="ECO:0000313" key="11">
    <source>
        <dbReference type="RefSeq" id="XP_006811497.1"/>
    </source>
</evidence>
<evidence type="ECO:0000256" key="4">
    <source>
        <dbReference type="ARBA" id="ARBA00022692"/>
    </source>
</evidence>
<evidence type="ECO:0000256" key="9">
    <source>
        <dbReference type="RuleBase" id="RU364020"/>
    </source>
</evidence>
<evidence type="ECO:0000256" key="7">
    <source>
        <dbReference type="ARBA" id="ARBA00023136"/>
    </source>
</evidence>
<dbReference type="InterPro" id="IPR005331">
    <property type="entry name" value="Sulfotransferase"/>
</dbReference>
<dbReference type="Gene3D" id="3.40.50.300">
    <property type="entry name" value="P-loop containing nucleotide triphosphate hydrolases"/>
    <property type="match status" value="1"/>
</dbReference>
<keyword evidence="6 9" id="KW-0333">Golgi apparatus</keyword>
<dbReference type="Proteomes" id="UP000694865">
    <property type="component" value="Unplaced"/>
</dbReference>
<keyword evidence="4" id="KW-0812">Transmembrane</keyword>